<name>A0A2S6IBQ3_9BACT</name>
<keyword evidence="4" id="KW-1185">Reference proteome</keyword>
<dbReference type="Proteomes" id="UP000237662">
    <property type="component" value="Unassembled WGS sequence"/>
</dbReference>
<evidence type="ECO:0000259" key="2">
    <source>
        <dbReference type="PROSITE" id="PS50943"/>
    </source>
</evidence>
<reference evidence="3 4" key="1">
    <citation type="submission" date="2018-02" db="EMBL/GenBank/DDBJ databases">
        <title>Genomic Encyclopedia of Archaeal and Bacterial Type Strains, Phase II (KMG-II): from individual species to whole genera.</title>
        <authorList>
            <person name="Goeker M."/>
        </authorList>
    </citation>
    <scope>NUCLEOTIDE SEQUENCE [LARGE SCALE GENOMIC DNA]</scope>
    <source>
        <strain evidence="3 4">DSM 29526</strain>
    </source>
</reference>
<dbReference type="GO" id="GO:0003677">
    <property type="term" value="F:DNA binding"/>
    <property type="evidence" value="ECO:0007669"/>
    <property type="project" value="InterPro"/>
</dbReference>
<accession>A0A2S6IBQ3</accession>
<dbReference type="InterPro" id="IPR010982">
    <property type="entry name" value="Lambda_DNA-bd_dom_sf"/>
</dbReference>
<evidence type="ECO:0000256" key="1">
    <source>
        <dbReference type="SAM" id="Coils"/>
    </source>
</evidence>
<dbReference type="EMBL" id="PTJC01000001">
    <property type="protein sequence ID" value="PPK89088.1"/>
    <property type="molecule type" value="Genomic_DNA"/>
</dbReference>
<dbReference type="CDD" id="cd00093">
    <property type="entry name" value="HTH_XRE"/>
    <property type="match status" value="1"/>
</dbReference>
<evidence type="ECO:0000313" key="3">
    <source>
        <dbReference type="EMBL" id="PPK89088.1"/>
    </source>
</evidence>
<proteinExistence type="predicted"/>
<dbReference type="PROSITE" id="PS50943">
    <property type="entry name" value="HTH_CROC1"/>
    <property type="match status" value="1"/>
</dbReference>
<evidence type="ECO:0000313" key="4">
    <source>
        <dbReference type="Proteomes" id="UP000237662"/>
    </source>
</evidence>
<dbReference type="Pfam" id="PF01381">
    <property type="entry name" value="HTH_3"/>
    <property type="match status" value="1"/>
</dbReference>
<dbReference type="InterPro" id="IPR001387">
    <property type="entry name" value="Cro/C1-type_HTH"/>
</dbReference>
<dbReference type="RefSeq" id="WP_104417689.1">
    <property type="nucleotide sequence ID" value="NZ_PTJC01000001.1"/>
</dbReference>
<dbReference type="Gene3D" id="1.10.260.40">
    <property type="entry name" value="lambda repressor-like DNA-binding domains"/>
    <property type="match status" value="1"/>
</dbReference>
<feature type="domain" description="HTH cro/C1-type" evidence="2">
    <location>
        <begin position="90"/>
        <end position="133"/>
    </location>
</feature>
<comment type="caution">
    <text evidence="3">The sequence shown here is derived from an EMBL/GenBank/DDBJ whole genome shotgun (WGS) entry which is preliminary data.</text>
</comment>
<sequence>MKKNKEQVYKDLLQRYSEEEVAASFIASEQLPAEAQAEVHREFLEERIKSLQNIAGDQKLRSELFAFKIQLEDYFKADKYHEQYNFGSQLKKYIEIVGRTQTEISNNLSIHKARLSRIINGKENPNPELMYRLQEHSSGAIPAFYWWKLLSKELEYQIRTDKEKMQEESNKVTNPISIRA</sequence>
<dbReference type="OrthoDB" id="1493507at2"/>
<feature type="coiled-coil region" evidence="1">
    <location>
        <begin position="34"/>
        <end position="61"/>
    </location>
</feature>
<dbReference type="SUPFAM" id="SSF47413">
    <property type="entry name" value="lambda repressor-like DNA-binding domains"/>
    <property type="match status" value="1"/>
</dbReference>
<dbReference type="AlphaFoldDB" id="A0A2S6IBQ3"/>
<keyword evidence="1" id="KW-0175">Coiled coil</keyword>
<gene>
    <name evidence="3" type="ORF">CLV84_0003</name>
</gene>
<protein>
    <submittedName>
        <fullName evidence="3">Helix-turn-helix protein</fullName>
    </submittedName>
</protein>
<organism evidence="3 4">
    <name type="scientific">Neolewinella xylanilytica</name>
    <dbReference type="NCBI Taxonomy" id="1514080"/>
    <lineage>
        <taxon>Bacteria</taxon>
        <taxon>Pseudomonadati</taxon>
        <taxon>Bacteroidota</taxon>
        <taxon>Saprospiria</taxon>
        <taxon>Saprospirales</taxon>
        <taxon>Lewinellaceae</taxon>
        <taxon>Neolewinella</taxon>
    </lineage>
</organism>